<evidence type="ECO:0000256" key="9">
    <source>
        <dbReference type="RuleBase" id="RU003357"/>
    </source>
</evidence>
<protein>
    <submittedName>
        <fullName evidence="14">TonB-dependent receptor</fullName>
    </submittedName>
</protein>
<proteinExistence type="inferred from homology"/>
<evidence type="ECO:0000259" key="12">
    <source>
        <dbReference type="Pfam" id="PF00593"/>
    </source>
</evidence>
<dbReference type="PANTHER" id="PTHR30069">
    <property type="entry name" value="TONB-DEPENDENT OUTER MEMBRANE RECEPTOR"/>
    <property type="match status" value="1"/>
</dbReference>
<dbReference type="Pfam" id="PF07715">
    <property type="entry name" value="Plug"/>
    <property type="match status" value="1"/>
</dbReference>
<evidence type="ECO:0000256" key="2">
    <source>
        <dbReference type="ARBA" id="ARBA00022448"/>
    </source>
</evidence>
<keyword evidence="2 8" id="KW-0813">Transport</keyword>
<keyword evidence="6 8" id="KW-0472">Membrane</keyword>
<dbReference type="GO" id="GO:0015344">
    <property type="term" value="F:siderophore uptake transmembrane transporter activity"/>
    <property type="evidence" value="ECO:0007669"/>
    <property type="project" value="TreeGrafter"/>
</dbReference>
<accession>A0A1B1UQ16</accession>
<evidence type="ECO:0000313" key="15">
    <source>
        <dbReference type="Proteomes" id="UP000092839"/>
    </source>
</evidence>
<dbReference type="AlphaFoldDB" id="A0A1B1UQ16"/>
<comment type="subcellular location">
    <subcellularLocation>
        <location evidence="1 8">Cell outer membrane</location>
        <topology evidence="1 8">Multi-pass membrane protein</topology>
    </subcellularLocation>
</comment>
<feature type="domain" description="TonB-dependent receptor plug" evidence="13">
    <location>
        <begin position="112"/>
        <end position="219"/>
    </location>
</feature>
<keyword evidence="11" id="KW-0732">Signal</keyword>
<keyword evidence="5 9" id="KW-0798">TonB box</keyword>
<name>A0A1B1UQ16_9BRAD</name>
<keyword evidence="7 8" id="KW-0998">Cell outer membrane</keyword>
<feature type="domain" description="TonB-dependent receptor-like beta-barrel" evidence="12">
    <location>
        <begin position="292"/>
        <end position="726"/>
    </location>
</feature>
<dbReference type="GO" id="GO:0044718">
    <property type="term" value="P:siderophore transmembrane transport"/>
    <property type="evidence" value="ECO:0007669"/>
    <property type="project" value="TreeGrafter"/>
</dbReference>
<gene>
    <name evidence="14" type="ORF">LMTR13_36710</name>
</gene>
<evidence type="ECO:0000256" key="7">
    <source>
        <dbReference type="ARBA" id="ARBA00023237"/>
    </source>
</evidence>
<dbReference type="InterPro" id="IPR039426">
    <property type="entry name" value="TonB-dep_rcpt-like"/>
</dbReference>
<evidence type="ECO:0000256" key="4">
    <source>
        <dbReference type="ARBA" id="ARBA00022692"/>
    </source>
</evidence>
<evidence type="ECO:0000256" key="8">
    <source>
        <dbReference type="PROSITE-ProRule" id="PRU01360"/>
    </source>
</evidence>
<evidence type="ECO:0000256" key="10">
    <source>
        <dbReference type="SAM" id="MobiDB-lite"/>
    </source>
</evidence>
<feature type="chain" id="PRO_5008530879" evidence="11">
    <location>
        <begin position="34"/>
        <end position="764"/>
    </location>
</feature>
<keyword evidence="3 8" id="KW-1134">Transmembrane beta strand</keyword>
<dbReference type="InterPro" id="IPR036942">
    <property type="entry name" value="Beta-barrel_TonB_sf"/>
</dbReference>
<dbReference type="Proteomes" id="UP000092839">
    <property type="component" value="Chromosome"/>
</dbReference>
<reference evidence="14 15" key="1">
    <citation type="submission" date="2016-07" db="EMBL/GenBank/DDBJ databases">
        <title>Complete genome sequence of Bradyrhizobium icense LMTR 13T, a potential inoculant strain isolated from lima bean (Phaseolus lunatus) in Peru.</title>
        <authorList>
            <person name="Ormeno-Orrillo E."/>
            <person name="Duran D."/>
            <person name="Rogel M.A."/>
            <person name="Rey L."/>
            <person name="Imperial J."/>
            <person name="Ruiz-Argueso T."/>
            <person name="Martinez-Romero E."/>
        </authorList>
    </citation>
    <scope>NUCLEOTIDE SEQUENCE [LARGE SCALE GENOMIC DNA]</scope>
    <source>
        <strain evidence="14 15">LMTR 13</strain>
    </source>
</reference>
<sequence length="764" mass="82236">MSSTNTATRRRRFWLASSFLVPIVSLGISGAHAQAPSSEQLPPIEIISPTDPNRTRAKPTYDEGSTSRRVVPAAAPSTGRRPASGTRSNVAAQSASQGAGGNGRQFSGIVGTSATVITAEEIANSPAQTLSEIIAQTPGVQLQSLYGGVNGAKTTVDLRGFGAFATANSLVLINGRRLNDIDMAGVDLSTIPLTSIERIEITRGNSGAVLYGDNAVGGVVNIVLKNGVGGPPVTIRSEAGVGSFNQRLANISAATNYGPWSTSFYGNAIKSDGYRVNNALDQRNGVGNLNYTTPDLKAFLTVTGDDQKLGFPGGRTVDPSIGLNQLVTDRRGTNTPFDYGNQQGASATTGFTKTIMNGVDLIVDGGVRKKDTQSGFFGAVPFASPLPSFSSTYNDASLQTWSITPRLSVKNSIFGIPSQILTGIDYYNATFNQERGAFKGLAPTHIYDLSQQTLAGYWQHTVGLLPTTDFSYGARVQNTSLSARDRYDPSAPGCAMFFNCSAQAFPLDSNETQYALHAGLEHRFNSVFSVFGRAARAFRTPTVDERVSSGPAFDPFFIPLPGDFKLKTQTSHDIEGGFRIKSGGFQMQSSIYTMDLENEIHFNPVLFFNVNLDPTRRYGSETSAALRVSDSVTLRGGMAYTRAVFREGQFTGNDVPLVSRYTASGGVTWNIWQNYLVFDATVRAWSERVMDNDQANTQRRIPADATVDLKLSGAYEHFFWSLSVINVLDAQYYDYAIASSFTPGRFSAYPLPGRTFMVKAGATF</sequence>
<feature type="signal peptide" evidence="11">
    <location>
        <begin position="1"/>
        <end position="33"/>
    </location>
</feature>
<dbReference type="Gene3D" id="2.170.130.10">
    <property type="entry name" value="TonB-dependent receptor, plug domain"/>
    <property type="match status" value="1"/>
</dbReference>
<keyword evidence="4 8" id="KW-0812">Transmembrane</keyword>
<dbReference type="RefSeq" id="WP_065731993.1">
    <property type="nucleotide sequence ID" value="NZ_CP016428.1"/>
</dbReference>
<dbReference type="Pfam" id="PF00593">
    <property type="entry name" value="TonB_dep_Rec_b-barrel"/>
    <property type="match status" value="1"/>
</dbReference>
<evidence type="ECO:0000259" key="13">
    <source>
        <dbReference type="Pfam" id="PF07715"/>
    </source>
</evidence>
<keyword evidence="14" id="KW-0675">Receptor</keyword>
<dbReference type="PANTHER" id="PTHR30069:SF27">
    <property type="entry name" value="BLL4766 PROTEIN"/>
    <property type="match status" value="1"/>
</dbReference>
<evidence type="ECO:0000256" key="1">
    <source>
        <dbReference type="ARBA" id="ARBA00004571"/>
    </source>
</evidence>
<dbReference type="PROSITE" id="PS52016">
    <property type="entry name" value="TONB_DEPENDENT_REC_3"/>
    <property type="match status" value="1"/>
</dbReference>
<evidence type="ECO:0000256" key="11">
    <source>
        <dbReference type="SAM" id="SignalP"/>
    </source>
</evidence>
<dbReference type="InterPro" id="IPR037066">
    <property type="entry name" value="Plug_dom_sf"/>
</dbReference>
<keyword evidence="15" id="KW-1185">Reference proteome</keyword>
<evidence type="ECO:0000313" key="14">
    <source>
        <dbReference type="EMBL" id="ANW04856.1"/>
    </source>
</evidence>
<dbReference type="InterPro" id="IPR000531">
    <property type="entry name" value="Beta-barrel_TonB"/>
</dbReference>
<evidence type="ECO:0000256" key="5">
    <source>
        <dbReference type="ARBA" id="ARBA00023077"/>
    </source>
</evidence>
<dbReference type="GO" id="GO:0009279">
    <property type="term" value="C:cell outer membrane"/>
    <property type="evidence" value="ECO:0007669"/>
    <property type="project" value="UniProtKB-SubCell"/>
</dbReference>
<organism evidence="14 15">
    <name type="scientific">Bradyrhizobium icense</name>
    <dbReference type="NCBI Taxonomy" id="1274631"/>
    <lineage>
        <taxon>Bacteria</taxon>
        <taxon>Pseudomonadati</taxon>
        <taxon>Pseudomonadota</taxon>
        <taxon>Alphaproteobacteria</taxon>
        <taxon>Hyphomicrobiales</taxon>
        <taxon>Nitrobacteraceae</taxon>
        <taxon>Bradyrhizobium</taxon>
    </lineage>
</organism>
<dbReference type="EMBL" id="CP016428">
    <property type="protein sequence ID" value="ANW04856.1"/>
    <property type="molecule type" value="Genomic_DNA"/>
</dbReference>
<dbReference type="OrthoDB" id="9760333at2"/>
<dbReference type="KEGG" id="bic:LMTR13_36710"/>
<evidence type="ECO:0000256" key="6">
    <source>
        <dbReference type="ARBA" id="ARBA00023136"/>
    </source>
</evidence>
<dbReference type="Gene3D" id="2.40.170.20">
    <property type="entry name" value="TonB-dependent receptor, beta-barrel domain"/>
    <property type="match status" value="1"/>
</dbReference>
<dbReference type="STRING" id="1274631.LMTR13_36710"/>
<feature type="region of interest" description="Disordered" evidence="10">
    <location>
        <begin position="34"/>
        <end position="105"/>
    </location>
</feature>
<dbReference type="SUPFAM" id="SSF56935">
    <property type="entry name" value="Porins"/>
    <property type="match status" value="1"/>
</dbReference>
<comment type="similarity">
    <text evidence="8 9">Belongs to the TonB-dependent receptor family.</text>
</comment>
<dbReference type="InterPro" id="IPR012910">
    <property type="entry name" value="Plug_dom"/>
</dbReference>
<evidence type="ECO:0000256" key="3">
    <source>
        <dbReference type="ARBA" id="ARBA00022452"/>
    </source>
</evidence>